<dbReference type="RefSeq" id="XP_003335371.2">
    <property type="nucleotide sequence ID" value="XM_003335323.2"/>
</dbReference>
<dbReference type="GO" id="GO:0006508">
    <property type="term" value="P:proteolysis"/>
    <property type="evidence" value="ECO:0007669"/>
    <property type="project" value="UniProtKB-KW"/>
</dbReference>
<reference evidence="9" key="2">
    <citation type="journal article" date="2011" name="Proc. Natl. Acad. Sci. U.S.A.">
        <title>Obligate biotrophy features unraveled by the genomic analysis of rust fungi.</title>
        <authorList>
            <person name="Duplessis S."/>
            <person name="Cuomo C.A."/>
            <person name="Lin Y.-C."/>
            <person name="Aerts A."/>
            <person name="Tisserant E."/>
            <person name="Veneault-Fourrey C."/>
            <person name="Joly D.L."/>
            <person name="Hacquard S."/>
            <person name="Amselem J."/>
            <person name="Cantarel B.L."/>
            <person name="Chiu R."/>
            <person name="Coutinho P.M."/>
            <person name="Feau N."/>
            <person name="Field M."/>
            <person name="Frey P."/>
            <person name="Gelhaye E."/>
            <person name="Goldberg J."/>
            <person name="Grabherr M.G."/>
            <person name="Kodira C.D."/>
            <person name="Kohler A."/>
            <person name="Kuees U."/>
            <person name="Lindquist E.A."/>
            <person name="Lucas S.M."/>
            <person name="Mago R."/>
            <person name="Mauceli E."/>
            <person name="Morin E."/>
            <person name="Murat C."/>
            <person name="Pangilinan J.L."/>
            <person name="Park R."/>
            <person name="Pearson M."/>
            <person name="Quesneville H."/>
            <person name="Rouhier N."/>
            <person name="Sakthikumar S."/>
            <person name="Salamov A.A."/>
            <person name="Schmutz J."/>
            <person name="Selles B."/>
            <person name="Shapiro H."/>
            <person name="Tanguay P."/>
            <person name="Tuskan G.A."/>
            <person name="Henrissat B."/>
            <person name="Van de Peer Y."/>
            <person name="Rouze P."/>
            <person name="Ellis J.G."/>
            <person name="Dodds P.N."/>
            <person name="Schein J.E."/>
            <person name="Zhong S."/>
            <person name="Hamelin R.C."/>
            <person name="Grigoriev I.V."/>
            <person name="Szabo L.J."/>
            <person name="Martin F."/>
        </authorList>
    </citation>
    <scope>NUCLEOTIDE SEQUENCE [LARGE SCALE GENOMIC DNA]</scope>
    <source>
        <strain evidence="9">CRL 75-36-700-3 / race SCCL</strain>
    </source>
</reference>
<keyword evidence="4" id="KW-0833">Ubl conjugation pathway</keyword>
<dbReference type="PANTHER" id="PTHR46896:SF3">
    <property type="entry name" value="FI06413P-RELATED"/>
    <property type="match status" value="1"/>
</dbReference>
<name>E3L327_PUCGT</name>
<dbReference type="InterPro" id="IPR003653">
    <property type="entry name" value="Peptidase_C48_C"/>
</dbReference>
<feature type="compositionally biased region" description="Polar residues" evidence="6">
    <location>
        <begin position="236"/>
        <end position="248"/>
    </location>
</feature>
<feature type="compositionally biased region" description="Polar residues" evidence="6">
    <location>
        <begin position="657"/>
        <end position="670"/>
    </location>
</feature>
<evidence type="ECO:0000256" key="6">
    <source>
        <dbReference type="SAM" id="MobiDB-lite"/>
    </source>
</evidence>
<evidence type="ECO:0000256" key="2">
    <source>
        <dbReference type="ARBA" id="ARBA00022553"/>
    </source>
</evidence>
<protein>
    <recommendedName>
        <fullName evidence="7">Ubiquitin-like protease family profile domain-containing protein</fullName>
    </recommendedName>
</protein>
<keyword evidence="9" id="KW-1185">Reference proteome</keyword>
<feature type="region of interest" description="Disordered" evidence="6">
    <location>
        <begin position="1090"/>
        <end position="1177"/>
    </location>
</feature>
<evidence type="ECO:0000256" key="1">
    <source>
        <dbReference type="ARBA" id="ARBA00005234"/>
    </source>
</evidence>
<dbReference type="GeneID" id="10528367"/>
<dbReference type="Proteomes" id="UP000008783">
    <property type="component" value="Unassembled WGS sequence"/>
</dbReference>
<dbReference type="FunFam" id="3.30.310.130:FF:000017">
    <property type="entry name" value="Uncharacterized protein"/>
    <property type="match status" value="1"/>
</dbReference>
<feature type="region of interest" description="Disordered" evidence="6">
    <location>
        <begin position="99"/>
        <end position="180"/>
    </location>
</feature>
<evidence type="ECO:0000256" key="5">
    <source>
        <dbReference type="ARBA" id="ARBA00022801"/>
    </source>
</evidence>
<accession>E3L327</accession>
<feature type="region of interest" description="Disordered" evidence="6">
    <location>
        <begin position="1342"/>
        <end position="1460"/>
    </location>
</feature>
<feature type="compositionally biased region" description="Basic residues" evidence="6">
    <location>
        <begin position="1348"/>
        <end position="1359"/>
    </location>
</feature>
<feature type="compositionally biased region" description="Polar residues" evidence="6">
    <location>
        <begin position="1434"/>
        <end position="1453"/>
    </location>
</feature>
<feature type="region of interest" description="Disordered" evidence="6">
    <location>
        <begin position="336"/>
        <end position="362"/>
    </location>
</feature>
<feature type="region of interest" description="Disordered" evidence="6">
    <location>
        <begin position="523"/>
        <end position="568"/>
    </location>
</feature>
<keyword evidence="5" id="KW-0378">Hydrolase</keyword>
<dbReference type="OrthoDB" id="442460at2759"/>
<feature type="compositionally biased region" description="Low complexity" evidence="6">
    <location>
        <begin position="1297"/>
        <end position="1317"/>
    </location>
</feature>
<dbReference type="GO" id="GO:0070139">
    <property type="term" value="F:SUMO-specific endopeptidase activity"/>
    <property type="evidence" value="ECO:0000318"/>
    <property type="project" value="GO_Central"/>
</dbReference>
<dbReference type="GO" id="GO:0005737">
    <property type="term" value="C:cytoplasm"/>
    <property type="evidence" value="ECO:0000318"/>
    <property type="project" value="GO_Central"/>
</dbReference>
<feature type="region of interest" description="Disordered" evidence="6">
    <location>
        <begin position="637"/>
        <end position="687"/>
    </location>
</feature>
<dbReference type="GO" id="GO:0005634">
    <property type="term" value="C:nucleus"/>
    <property type="evidence" value="ECO:0000318"/>
    <property type="project" value="GO_Central"/>
</dbReference>
<dbReference type="InterPro" id="IPR051947">
    <property type="entry name" value="Sentrin-specific_protease"/>
</dbReference>
<keyword evidence="2" id="KW-0597">Phosphoprotein</keyword>
<evidence type="ECO:0000313" key="9">
    <source>
        <dbReference type="Proteomes" id="UP000008783"/>
    </source>
</evidence>
<evidence type="ECO:0000256" key="4">
    <source>
        <dbReference type="ARBA" id="ARBA00022786"/>
    </source>
</evidence>
<dbReference type="eggNOG" id="KOG0779">
    <property type="taxonomic scope" value="Eukaryota"/>
</dbReference>
<sequence>MEAGSNVLPIRISRPAVVPPSPLLLTVKETSGLSQRSDWSTASEGTGVSTIARLMSASTLTNICSSGNLDIGIVEVLSEEESAHLKSSSKTQLETIAPFLDLTSKSRDMNRTRNSSHRSGNPISPPSRAPESERYKRTTRPGPGWNNGFDDERPPTSGPSSSSNFQAIGPPIHKLAHKPSIAQIDRRDLKSLSGRNPVAGSQCFFDTKHQSTKPSFGSQRILDHALIKIMPDARHNNTQPSTSKQSHNIKGAAAKAGRKPDEGKGKGKAMLSHPPPHIDLTEECEEEEEEIEISCQEETQNTCSNQNVIDHLFSAIDTGEESDDPLLMPTAKRIESMKGKDSKNSNKSINRQPHMNGQSKKVKITCGPPVVKLKTVKFSKAQVAFAHSGASLDMSIIERWSGRFSLHFSLDDQRPGPEAFVNIPLAKIKQLYHHHGEQQPSQLVVELFEDLDGQDLFNKYIRLHSAESRADQSFNACLLEVLDESFNVTMEELVTALTNHLKPCAVKTGRIDKICTFRFPQDPCSDYEKSQPSLKSESASARRPAAHSSHEPSPNPHSSPKPLNGKALDDVISTLPSVSPSVYKSNKVNQIHVPTSQNETAKQTSDFKSKLTVNRKEDFKALNSIHKQSDDLECQASKATQKNTDVRQELQDGKATTRYNTRNKQSQSSIPLPVDPRAEPPPGSSINGADSDIVLVWPFEGERNCQSVAITKGDMNRLNEGEFLNDTLIEFGLIWELSQIRKRNPELVASIHLFNSFFFQKLSGCKSKEKSAAVEAAEAYPGVRKWTKGIDIFKKEFLVIPINEHMHWYFMIVSNPGKMLDPQILLPEPNPATFSSPMKTRLSHKAEDSFIKQSYPTTPEPPVNQKTSRYFQLPADTSKTNLVPAQQGTPAEEMVVDDPTVDNSAQALQDMDLDDQKGSAQDDVKNHQPSTTAPNEDMKLPYVLTLDSLGTAHRPQAGTIVRYLINEAKDKLEKTLPESVTKAVTTKKVPVPEQPNFCDCGLYLIHAFKTFFSQPLPMLRWILDYNSKKGQKEQRQSEICRIWDAAGAAQARAALKAQINELIPQYQAIIQQRNKAAAEKKEQARIRKLSCTDGPQVTNHDSAKKQRFNNSGQNFQVTSISARSGASCPEPPARSTSNRRFLEESSNSQAEKDELYEEHITRPKTTKSTSPSPAGDQLMDTVADQAQIILDLSPEPIAANKEKMVDNRSITPDEDLILNGISPPSPHTPEDSPSLDHNLSVSRIDVDHDEPTAGIEEKVLVNAQSPEPITPPEITPDHDGEAIPPEPASSPLPPPSTSLTELDSSVQSTSPQPVSESRGSSPAENHAIGLHPYPQRFQVDIPPAQRSRGSHGRKKKSSRHSAAPQRDPLEQDSKYNQFPNLNHNNHRNTNNHHGKIVNNYPEHFRNNNQKHHQNPKNNPNHNHNNINHTHSSNDYSTADTDVPLNQNQGNSLNPLMVEDD</sequence>
<feature type="compositionally biased region" description="Low complexity" evidence="6">
    <location>
        <begin position="1415"/>
        <end position="1433"/>
    </location>
</feature>
<feature type="compositionally biased region" description="Basic and acidic residues" evidence="6">
    <location>
        <begin position="1150"/>
        <end position="1161"/>
    </location>
</feature>
<dbReference type="Gene3D" id="3.40.395.10">
    <property type="entry name" value="Adenoviral Proteinase, Chain A"/>
    <property type="match status" value="1"/>
</dbReference>
<reference key="1">
    <citation type="submission" date="2007-01" db="EMBL/GenBank/DDBJ databases">
        <title>The Genome Sequence of Puccinia graminis f. sp. tritici Strain CRL 75-36-700-3.</title>
        <authorList>
            <consortium name="The Broad Institute Genome Sequencing Platform"/>
            <person name="Birren B."/>
            <person name="Lander E."/>
            <person name="Galagan J."/>
            <person name="Nusbaum C."/>
            <person name="Devon K."/>
            <person name="Cuomo C."/>
            <person name="Jaffe D."/>
            <person name="Butler J."/>
            <person name="Alvarez P."/>
            <person name="Gnerre S."/>
            <person name="Grabherr M."/>
            <person name="Mauceli E."/>
            <person name="Brockman W."/>
            <person name="Young S."/>
            <person name="LaButti K."/>
            <person name="Sykes S."/>
            <person name="DeCaprio D."/>
            <person name="Crawford M."/>
            <person name="Koehrsen M."/>
            <person name="Engels R."/>
            <person name="Montgomery P."/>
            <person name="Pearson M."/>
            <person name="Howarth C."/>
            <person name="Larson L."/>
            <person name="White J."/>
            <person name="Zeng Q."/>
            <person name="Kodira C."/>
            <person name="Yandava C."/>
            <person name="Alvarado L."/>
            <person name="O'Leary S."/>
            <person name="Szabo L."/>
            <person name="Dean R."/>
            <person name="Schein J."/>
        </authorList>
    </citation>
    <scope>NUCLEOTIDE SEQUENCE</scope>
    <source>
        <strain>CRL 75-36-700-3</strain>
    </source>
</reference>
<evidence type="ECO:0000313" key="8">
    <source>
        <dbReference type="EMBL" id="EFP90952.2"/>
    </source>
</evidence>
<dbReference type="VEuPathDB" id="FungiDB:PGTG_17224"/>
<feature type="region of interest" description="Disordered" evidence="6">
    <location>
        <begin position="1259"/>
        <end position="1328"/>
    </location>
</feature>
<dbReference type="PROSITE" id="PS50600">
    <property type="entry name" value="ULP_PROTEASE"/>
    <property type="match status" value="1"/>
</dbReference>
<keyword evidence="3" id="KW-0645">Protease</keyword>
<dbReference type="InParanoid" id="E3L327"/>
<feature type="compositionally biased region" description="Polar residues" evidence="6">
    <location>
        <begin position="1108"/>
        <end position="1124"/>
    </location>
</feature>
<feature type="region of interest" description="Disordered" evidence="6">
    <location>
        <begin position="1214"/>
        <end position="1238"/>
    </location>
</feature>
<dbReference type="Pfam" id="PF02902">
    <property type="entry name" value="Peptidase_C48"/>
    <property type="match status" value="1"/>
</dbReference>
<dbReference type="GO" id="GO:0016926">
    <property type="term" value="P:protein desumoylation"/>
    <property type="evidence" value="ECO:0000318"/>
    <property type="project" value="GO_Central"/>
</dbReference>
<feature type="domain" description="Ubiquitin-like protease family profile" evidence="7">
    <location>
        <begin position="708"/>
        <end position="1011"/>
    </location>
</feature>
<feature type="compositionally biased region" description="Pro residues" evidence="6">
    <location>
        <begin position="1284"/>
        <end position="1296"/>
    </location>
</feature>
<feature type="region of interest" description="Disordered" evidence="6">
    <location>
        <begin position="236"/>
        <end position="278"/>
    </location>
</feature>
<comment type="similarity">
    <text evidence="1">Belongs to the peptidase C48 family.</text>
</comment>
<feature type="compositionally biased region" description="Polar residues" evidence="6">
    <location>
        <begin position="345"/>
        <end position="359"/>
    </location>
</feature>
<dbReference type="STRING" id="418459.E3L327"/>
<dbReference type="KEGG" id="pgr:PGTG_17224"/>
<evidence type="ECO:0000259" key="7">
    <source>
        <dbReference type="PROSITE" id="PS50600"/>
    </source>
</evidence>
<feature type="compositionally biased region" description="Polar residues" evidence="6">
    <location>
        <begin position="1134"/>
        <end position="1149"/>
    </location>
</feature>
<dbReference type="InterPro" id="IPR038765">
    <property type="entry name" value="Papain-like_cys_pep_sf"/>
</dbReference>
<gene>
    <name evidence="8" type="ORF">PGTG_17224</name>
</gene>
<organism evidence="8 9">
    <name type="scientific">Puccinia graminis f. sp. tritici (strain CRL 75-36-700-3 / race SCCL)</name>
    <name type="common">Black stem rust fungus</name>
    <dbReference type="NCBI Taxonomy" id="418459"/>
    <lineage>
        <taxon>Eukaryota</taxon>
        <taxon>Fungi</taxon>
        <taxon>Dikarya</taxon>
        <taxon>Basidiomycota</taxon>
        <taxon>Pucciniomycotina</taxon>
        <taxon>Pucciniomycetes</taxon>
        <taxon>Pucciniales</taxon>
        <taxon>Pucciniaceae</taxon>
        <taxon>Puccinia</taxon>
    </lineage>
</organism>
<feature type="region of interest" description="Disordered" evidence="6">
    <location>
        <begin position="915"/>
        <end position="936"/>
    </location>
</feature>
<dbReference type="EMBL" id="DS178339">
    <property type="protein sequence ID" value="EFP90952.2"/>
    <property type="molecule type" value="Genomic_DNA"/>
</dbReference>
<proteinExistence type="inferred from homology"/>
<evidence type="ECO:0000256" key="3">
    <source>
        <dbReference type="ARBA" id="ARBA00022670"/>
    </source>
</evidence>
<dbReference type="SUPFAM" id="SSF54001">
    <property type="entry name" value="Cysteine proteinases"/>
    <property type="match status" value="1"/>
</dbReference>
<dbReference type="PANTHER" id="PTHR46896">
    <property type="entry name" value="SENTRIN-SPECIFIC PROTEASE"/>
    <property type="match status" value="1"/>
</dbReference>
<feature type="compositionally biased region" description="Basic and acidic residues" evidence="6">
    <location>
        <begin position="915"/>
        <end position="926"/>
    </location>
</feature>
<feature type="compositionally biased region" description="Basic residues" evidence="6">
    <location>
        <begin position="1384"/>
        <end position="1395"/>
    </location>
</feature>
<feature type="compositionally biased region" description="Low complexity" evidence="6">
    <location>
        <begin position="536"/>
        <end position="547"/>
    </location>
</feature>
<dbReference type="HOGENOM" id="CLU_254050_0_0_1"/>